<sequence>MPCTARKADTVICGRTIPENQTLCGMHEAVKERAGPHKFALDQLKLRHKSERKTEDERIQPLLARLRALPANDPLRATMFDEYIAQSGAFNRRQSNERAALRREQLAEIERNGGVNPDQANIDRRAVRRTVREWLHFRGRIMRWPDINWDVQIGDYRRRIQDLINGNQLGAENNAELTQHLVFVAEDYRQLLQDARARRDPVAAAQRIAAGGLGGRRAQIQALGEAARQAAEARAAEANPNENMAAFARDRQNVHTTAAVKQVKHNINVIRQIFVPPEYRWNPKKISKTFKEIVYECDLTPKGNWQFASYYCNNAQIYELEEGIFGIMTDGVWQFIRDSEDKACLVKILKTELEDNIGMCAQGNLSRICNVLSGYLPGIGQSESISTILGREFPKLMDIQREADRFREGERILRENNVPEAEWEVWLDPLRA</sequence>
<proteinExistence type="predicted"/>
<evidence type="ECO:0000313" key="1">
    <source>
        <dbReference type="EMBL" id="QHU15637.1"/>
    </source>
</evidence>
<organism evidence="1">
    <name type="scientific">viral metagenome</name>
    <dbReference type="NCBI Taxonomy" id="1070528"/>
    <lineage>
        <taxon>unclassified sequences</taxon>
        <taxon>metagenomes</taxon>
        <taxon>organismal metagenomes</taxon>
    </lineage>
</organism>
<protein>
    <submittedName>
        <fullName evidence="1">Uncharacterized protein</fullName>
    </submittedName>
</protein>
<name>A0A6C0KFT3_9ZZZZ</name>
<accession>A0A6C0KFT3</accession>
<reference evidence="1" key="1">
    <citation type="journal article" date="2020" name="Nature">
        <title>Giant virus diversity and host interactions through global metagenomics.</title>
        <authorList>
            <person name="Schulz F."/>
            <person name="Roux S."/>
            <person name="Paez-Espino D."/>
            <person name="Jungbluth S."/>
            <person name="Walsh D.A."/>
            <person name="Denef V.J."/>
            <person name="McMahon K.D."/>
            <person name="Konstantinidis K.T."/>
            <person name="Eloe-Fadrosh E.A."/>
            <person name="Kyrpides N.C."/>
            <person name="Woyke T."/>
        </authorList>
    </citation>
    <scope>NUCLEOTIDE SEQUENCE</scope>
    <source>
        <strain evidence="1">GVMAG-S-3300002307-41</strain>
    </source>
</reference>
<dbReference type="EMBL" id="MN740866">
    <property type="protein sequence ID" value="QHU15637.1"/>
    <property type="molecule type" value="Genomic_DNA"/>
</dbReference>
<dbReference type="AlphaFoldDB" id="A0A6C0KFT3"/>